<feature type="compositionally biased region" description="Basic and acidic residues" evidence="17">
    <location>
        <begin position="706"/>
        <end position="716"/>
    </location>
</feature>
<comment type="catalytic activity">
    <reaction evidence="1">
        <text>S-ubiquitinyl-[E2 ubiquitin-conjugating enzyme]-L-cysteine + [acceptor protein]-L-lysine = [E2 ubiquitin-conjugating enzyme]-L-cysteine + N(6)-ubiquitinyl-[acceptor protein]-L-lysine.</text>
        <dbReference type="EC" id="2.3.2.27"/>
    </reaction>
</comment>
<dbReference type="InterPro" id="IPR051432">
    <property type="entry name" value="KCNMA1_auxiliary"/>
</dbReference>
<keyword evidence="15" id="KW-0407">Ion channel</keyword>
<keyword evidence="16" id="KW-1035">Host cytoplasm</keyword>
<keyword evidence="6" id="KW-0433">Leucine-rich repeat</keyword>
<dbReference type="EC" id="2.3.2.27" evidence="3"/>
<dbReference type="PROSITE" id="PS52053">
    <property type="entry name" value="NEL"/>
    <property type="match status" value="1"/>
</dbReference>
<keyword evidence="16" id="KW-0833">Ubl conjugation pathway</keyword>
<dbReference type="GO" id="GO:0005886">
    <property type="term" value="C:plasma membrane"/>
    <property type="evidence" value="ECO:0007669"/>
    <property type="project" value="UniProtKB-SubCell"/>
</dbReference>
<comment type="subcellular location">
    <subcellularLocation>
        <location evidence="2">Cell membrane</location>
        <topology evidence="2">Single-pass membrane protein</topology>
    </subcellularLocation>
</comment>
<organism evidence="19 20">
    <name type="scientific">Pseudomonas helmanticensis</name>
    <dbReference type="NCBI Taxonomy" id="1471381"/>
    <lineage>
        <taxon>Bacteria</taxon>
        <taxon>Pseudomonadati</taxon>
        <taxon>Pseudomonadota</taxon>
        <taxon>Gammaproteobacteria</taxon>
        <taxon>Pseudomonadales</taxon>
        <taxon>Pseudomonadaceae</taxon>
        <taxon>Pseudomonas</taxon>
    </lineage>
</organism>
<evidence type="ECO:0000256" key="4">
    <source>
        <dbReference type="ARBA" id="ARBA00022448"/>
    </source>
</evidence>
<sequence>MPVKPPTGGSTHVKVGASNSPTRAEGMDTLLPGPSVRRGSGSGIDPDNSQPRAGTAGAHDADATHAAPAVLVHAAPVEIRSSPPELSLESYLLDPGVTVSAQPNSEGVRVFDKRTYVDVAGGRFAPVGLDPDTGLYRARKLNKLLLGPVMLRDTDSGLWYLREVVEPTTRAQVKKYFPEATDQHADDFIARFGDKDAAEVKLKGLQLGLVPMHQEISAWEATYKGSDDQERNRRLAIGDKFRRLYKWQGDETEKVYRGGRLVGFELELNLGSRANLNLPIFSKRLDSVVSLSLKGSVVRNLGDFLSTFSHVETLKLKEFGIRGKELLDAIARVTELKTLSIQHTSLRPLPPDELQFKVLPRLQELDLDHCTIHPALSVSGMTELQVLKVNNSGLFHLPEGLNDLPLRSRLQVLDLHGSRYLEGTVVLSGMPELRVLDLSDTKTSPVFGGPGSEAGPLPLEVLRLASIPLRDAPSLMAMPALRELDLSHTLIKQLPAGLGTEGGPSRLEVLQLNGNPLSSVPMLAGMTALREVDLSYTGIDRFPEGVTREIPRDSLRLSNNLIKSIPDTVELRQGFELFNNPISDPASLRRLITVRRQTGADVWLGPGLANSPPRIDYWMKDVPTAQSREKHDLWDWFNQDRQHSQITSSMGKLTSTPEYQVEHPSLQLRVWILLNKYKKADPVVQELLRKIGMYEHSPAKMLNRMEDEVRKPRESGEPAPALPKRPRLIPG</sequence>
<dbReference type="Proteomes" id="UP000295804">
    <property type="component" value="Unassembled WGS sequence"/>
</dbReference>
<evidence type="ECO:0000256" key="1">
    <source>
        <dbReference type="ARBA" id="ARBA00000900"/>
    </source>
</evidence>
<comment type="similarity">
    <text evidence="16">Belongs to the LRR-containing bacterial E3 ligase family.</text>
</comment>
<keyword evidence="12" id="KW-0406">Ion transport</keyword>
<keyword evidence="9" id="KW-0677">Repeat</keyword>
<keyword evidence="16" id="KW-0964">Secreted</keyword>
<dbReference type="GO" id="GO:0061630">
    <property type="term" value="F:ubiquitin protein ligase activity"/>
    <property type="evidence" value="ECO:0007669"/>
    <property type="project" value="UniProtKB-EC"/>
</dbReference>
<dbReference type="PROSITE" id="PS51450">
    <property type="entry name" value="LRR"/>
    <property type="match status" value="1"/>
</dbReference>
<protein>
    <recommendedName>
        <fullName evidence="3">RING-type E3 ubiquitin transferase</fullName>
        <ecNumber evidence="3">2.3.2.27</ecNumber>
    </recommendedName>
</protein>
<evidence type="ECO:0000256" key="11">
    <source>
        <dbReference type="ARBA" id="ARBA00023026"/>
    </source>
</evidence>
<evidence type="ECO:0000256" key="3">
    <source>
        <dbReference type="ARBA" id="ARBA00012483"/>
    </source>
</evidence>
<evidence type="ECO:0000256" key="13">
    <source>
        <dbReference type="ARBA" id="ARBA00023136"/>
    </source>
</evidence>
<name>A0A4R7VCV5_9PSED</name>
<feature type="region of interest" description="Disordered" evidence="17">
    <location>
        <begin position="1"/>
        <end position="61"/>
    </location>
</feature>
<keyword evidence="14" id="KW-1015">Disulfide bond</keyword>
<dbReference type="GO" id="GO:0016567">
    <property type="term" value="P:protein ubiquitination"/>
    <property type="evidence" value="ECO:0007669"/>
    <property type="project" value="InterPro"/>
</dbReference>
<evidence type="ECO:0000256" key="16">
    <source>
        <dbReference type="PROSITE-ProRule" id="PRU01398"/>
    </source>
</evidence>
<dbReference type="InterPro" id="IPR029487">
    <property type="entry name" value="NEL_dom"/>
</dbReference>
<keyword evidence="11" id="KW-0843">Virulence</keyword>
<keyword evidence="4" id="KW-0813">Transport</keyword>
<evidence type="ECO:0000256" key="9">
    <source>
        <dbReference type="ARBA" id="ARBA00022737"/>
    </source>
</evidence>
<keyword evidence="5" id="KW-1003">Cell membrane</keyword>
<comment type="caution">
    <text evidence="16">Lacks conserved residue(s) required for the propagation of feature annotation.</text>
</comment>
<evidence type="ECO:0000256" key="12">
    <source>
        <dbReference type="ARBA" id="ARBA00023065"/>
    </source>
</evidence>
<proteinExistence type="inferred from homology"/>
<evidence type="ECO:0000256" key="14">
    <source>
        <dbReference type="ARBA" id="ARBA00023157"/>
    </source>
</evidence>
<reference evidence="19 20" key="1">
    <citation type="submission" date="2019-03" db="EMBL/GenBank/DDBJ databases">
        <title>Genomic analyses of the natural microbiome of Caenorhabditis elegans.</title>
        <authorList>
            <person name="Samuel B."/>
        </authorList>
    </citation>
    <scope>NUCLEOTIDE SEQUENCE [LARGE SCALE GENOMIC DNA]</scope>
    <source>
        <strain evidence="19 20">BIGb0525</strain>
    </source>
</reference>
<dbReference type="InterPro" id="IPR001611">
    <property type="entry name" value="Leu-rich_rpt"/>
</dbReference>
<dbReference type="PANTHER" id="PTHR46473:SF10">
    <property type="entry name" value="LD45603P-RELATED"/>
    <property type="match status" value="1"/>
</dbReference>
<dbReference type="SMART" id="SM00369">
    <property type="entry name" value="LRR_TYP"/>
    <property type="match status" value="5"/>
</dbReference>
<evidence type="ECO:0000256" key="7">
    <source>
        <dbReference type="ARBA" id="ARBA00022692"/>
    </source>
</evidence>
<keyword evidence="10" id="KW-1133">Transmembrane helix</keyword>
<evidence type="ECO:0000256" key="8">
    <source>
        <dbReference type="ARBA" id="ARBA00022729"/>
    </source>
</evidence>
<comment type="caution">
    <text evidence="19">The sequence shown here is derived from an EMBL/GenBank/DDBJ whole genome shotgun (WGS) entry which is preliminary data.</text>
</comment>
<evidence type="ECO:0000313" key="19">
    <source>
        <dbReference type="EMBL" id="TDV46808.1"/>
    </source>
</evidence>
<dbReference type="InterPro" id="IPR032675">
    <property type="entry name" value="LRR_dom_sf"/>
</dbReference>
<dbReference type="GO" id="GO:0005576">
    <property type="term" value="C:extracellular region"/>
    <property type="evidence" value="ECO:0007669"/>
    <property type="project" value="UniProtKB-UniRule"/>
</dbReference>
<gene>
    <name evidence="19" type="ORF">EDF87_107230</name>
</gene>
<feature type="region of interest" description="Disordered" evidence="17">
    <location>
        <begin position="706"/>
        <end position="731"/>
    </location>
</feature>
<dbReference type="GO" id="GO:0034220">
    <property type="term" value="P:monoatomic ion transmembrane transport"/>
    <property type="evidence" value="ECO:0007669"/>
    <property type="project" value="UniProtKB-KW"/>
</dbReference>
<dbReference type="AlphaFoldDB" id="A0A4R7VCV5"/>
<evidence type="ECO:0000256" key="17">
    <source>
        <dbReference type="SAM" id="MobiDB-lite"/>
    </source>
</evidence>
<dbReference type="InterPro" id="IPR003591">
    <property type="entry name" value="Leu-rich_rpt_typical-subtyp"/>
</dbReference>
<evidence type="ECO:0000256" key="5">
    <source>
        <dbReference type="ARBA" id="ARBA00022475"/>
    </source>
</evidence>
<evidence type="ECO:0000256" key="10">
    <source>
        <dbReference type="ARBA" id="ARBA00022989"/>
    </source>
</evidence>
<evidence type="ECO:0000256" key="15">
    <source>
        <dbReference type="ARBA" id="ARBA00023303"/>
    </source>
</evidence>
<keyword evidence="7" id="KW-0812">Transmembrane</keyword>
<dbReference type="SUPFAM" id="SSF52058">
    <property type="entry name" value="L domain-like"/>
    <property type="match status" value="1"/>
</dbReference>
<dbReference type="EMBL" id="SOCQ01000007">
    <property type="protein sequence ID" value="TDV46808.1"/>
    <property type="molecule type" value="Genomic_DNA"/>
</dbReference>
<feature type="domain" description="NEL" evidence="18">
    <location>
        <begin position="610"/>
        <end position="731"/>
    </location>
</feature>
<dbReference type="Gene3D" id="3.80.10.10">
    <property type="entry name" value="Ribonuclease Inhibitor"/>
    <property type="match status" value="2"/>
</dbReference>
<keyword evidence="8" id="KW-0732">Signal</keyword>
<dbReference type="PANTHER" id="PTHR46473">
    <property type="entry name" value="GH08155P"/>
    <property type="match status" value="1"/>
</dbReference>
<evidence type="ECO:0000313" key="20">
    <source>
        <dbReference type="Proteomes" id="UP000295804"/>
    </source>
</evidence>
<keyword evidence="13" id="KW-0472">Membrane</keyword>
<evidence type="ECO:0000256" key="6">
    <source>
        <dbReference type="ARBA" id="ARBA00022614"/>
    </source>
</evidence>
<accession>A0A4R7VCV5</accession>
<evidence type="ECO:0000259" key="18">
    <source>
        <dbReference type="PROSITE" id="PS52053"/>
    </source>
</evidence>
<evidence type="ECO:0000256" key="2">
    <source>
        <dbReference type="ARBA" id="ARBA00004162"/>
    </source>
</evidence>